<evidence type="ECO:0000256" key="6">
    <source>
        <dbReference type="ARBA" id="ARBA00022989"/>
    </source>
</evidence>
<evidence type="ECO:0000256" key="5">
    <source>
        <dbReference type="ARBA" id="ARBA00022960"/>
    </source>
</evidence>
<evidence type="ECO:0000256" key="1">
    <source>
        <dbReference type="ARBA" id="ARBA00004651"/>
    </source>
</evidence>
<comment type="subcellular location">
    <subcellularLocation>
        <location evidence="1">Cell membrane</location>
        <topology evidence="1">Multi-pass membrane protein</topology>
    </subcellularLocation>
</comment>
<keyword evidence="7 8" id="KW-0472">Membrane</keyword>
<dbReference type="STRING" id="1505725.GA0061074_103104"/>
<organism evidence="9 10">
    <name type="scientific">Weissella bombi</name>
    <dbReference type="NCBI Taxonomy" id="1505725"/>
    <lineage>
        <taxon>Bacteria</taxon>
        <taxon>Bacillati</taxon>
        <taxon>Bacillota</taxon>
        <taxon>Bacilli</taxon>
        <taxon>Lactobacillales</taxon>
        <taxon>Lactobacillaceae</taxon>
        <taxon>Weissella</taxon>
    </lineage>
</organism>
<dbReference type="AlphaFoldDB" id="A0A1C4A0I7"/>
<proteinExistence type="inferred from homology"/>
<dbReference type="GO" id="GO:0008360">
    <property type="term" value="P:regulation of cell shape"/>
    <property type="evidence" value="ECO:0007669"/>
    <property type="project" value="UniProtKB-KW"/>
</dbReference>
<feature type="transmembrane region" description="Helical" evidence="8">
    <location>
        <begin position="115"/>
        <end position="138"/>
    </location>
</feature>
<dbReference type="Pfam" id="PF04093">
    <property type="entry name" value="MreD"/>
    <property type="match status" value="1"/>
</dbReference>
<gene>
    <name evidence="9" type="ORF">GA0061074_103104</name>
</gene>
<name>A0A1C4A0I7_9LACO</name>
<evidence type="ECO:0000256" key="2">
    <source>
        <dbReference type="ARBA" id="ARBA00007776"/>
    </source>
</evidence>
<evidence type="ECO:0000313" key="10">
    <source>
        <dbReference type="Proteomes" id="UP000199268"/>
    </source>
</evidence>
<dbReference type="NCBIfam" id="TIGR03426">
    <property type="entry name" value="shape_MreD"/>
    <property type="match status" value="1"/>
</dbReference>
<feature type="transmembrane region" description="Helical" evidence="8">
    <location>
        <begin position="65"/>
        <end position="95"/>
    </location>
</feature>
<feature type="transmembrane region" description="Helical" evidence="8">
    <location>
        <begin position="36"/>
        <end position="53"/>
    </location>
</feature>
<dbReference type="OrthoDB" id="2148512at2"/>
<feature type="transmembrane region" description="Helical" evidence="8">
    <location>
        <begin position="12"/>
        <end position="30"/>
    </location>
</feature>
<dbReference type="EMBL" id="FMAO01000003">
    <property type="protein sequence ID" value="SCB88139.1"/>
    <property type="molecule type" value="Genomic_DNA"/>
</dbReference>
<protein>
    <submittedName>
        <fullName evidence="9">Rod shape-determining protein MreD</fullName>
    </submittedName>
</protein>
<evidence type="ECO:0000256" key="3">
    <source>
        <dbReference type="ARBA" id="ARBA00022475"/>
    </source>
</evidence>
<accession>A0A1C4A0I7</accession>
<keyword evidence="10" id="KW-1185">Reference proteome</keyword>
<dbReference type="Proteomes" id="UP000199268">
    <property type="component" value="Unassembled WGS sequence"/>
</dbReference>
<dbReference type="GO" id="GO:0005886">
    <property type="term" value="C:plasma membrane"/>
    <property type="evidence" value="ECO:0007669"/>
    <property type="project" value="UniProtKB-SubCell"/>
</dbReference>
<keyword evidence="6 8" id="KW-1133">Transmembrane helix</keyword>
<comment type="similarity">
    <text evidence="2">Belongs to the MreD family.</text>
</comment>
<sequence length="206" mass="23535">MLKYISTTWIHFILVVIAIMLDGGISLYLAPILFKLPMAATPLLSLIVVMMPVMTGHAKQINPYWLYAIAFFAGLVIDIFYTGIIGPSAIGFLLILKLTEFIQSYLDYSWISTLAVWFVSTTVYMIYDYAVFGIISLVNLSITNFIMFRLFPTIIVNLMLLIVVYELIMYLYNATKKPDISSYDVAPRDLNGRIILDSRTQRNMKR</sequence>
<evidence type="ECO:0000313" key="9">
    <source>
        <dbReference type="EMBL" id="SCB88139.1"/>
    </source>
</evidence>
<keyword evidence="4 8" id="KW-0812">Transmembrane</keyword>
<dbReference type="RefSeq" id="WP_092461961.1">
    <property type="nucleotide sequence ID" value="NZ_BJEE01000004.1"/>
</dbReference>
<feature type="transmembrane region" description="Helical" evidence="8">
    <location>
        <begin position="150"/>
        <end position="172"/>
    </location>
</feature>
<evidence type="ECO:0000256" key="4">
    <source>
        <dbReference type="ARBA" id="ARBA00022692"/>
    </source>
</evidence>
<evidence type="ECO:0000256" key="8">
    <source>
        <dbReference type="SAM" id="Phobius"/>
    </source>
</evidence>
<keyword evidence="3" id="KW-1003">Cell membrane</keyword>
<reference evidence="10" key="1">
    <citation type="submission" date="2016-08" db="EMBL/GenBank/DDBJ databases">
        <authorList>
            <person name="Varghese N."/>
            <person name="Submissions Spin"/>
        </authorList>
    </citation>
    <scope>NUCLEOTIDE SEQUENCE [LARGE SCALE GENOMIC DNA]</scope>
    <source>
        <strain evidence="10">R-53094</strain>
    </source>
</reference>
<evidence type="ECO:0000256" key="7">
    <source>
        <dbReference type="ARBA" id="ARBA00023136"/>
    </source>
</evidence>
<keyword evidence="5" id="KW-0133">Cell shape</keyword>
<dbReference type="InterPro" id="IPR007227">
    <property type="entry name" value="Cell_shape_determining_MreD"/>
</dbReference>